<dbReference type="PANTHER" id="PTHR19861:SF9">
    <property type="entry name" value="PROTEIN ANTHESIS POMOTING FACTOR 1"/>
    <property type="match status" value="1"/>
</dbReference>
<dbReference type="PRINTS" id="PR00320">
    <property type="entry name" value="GPROTEINBRPT"/>
</dbReference>
<dbReference type="AlphaFoldDB" id="A0AAW2Y783"/>
<dbReference type="EMBL" id="JACGWN010000001">
    <property type="protein sequence ID" value="KAL0461702.1"/>
    <property type="molecule type" value="Genomic_DNA"/>
</dbReference>
<feature type="repeat" description="WD" evidence="6">
    <location>
        <begin position="110"/>
        <end position="144"/>
    </location>
</feature>
<protein>
    <submittedName>
        <fullName evidence="7">Protein ANTHESIS POMOTING FACTOR 1</fullName>
    </submittedName>
</protein>
<dbReference type="GO" id="GO:0048188">
    <property type="term" value="C:Set1C/COMPASS complex"/>
    <property type="evidence" value="ECO:0007669"/>
    <property type="project" value="TreeGrafter"/>
</dbReference>
<reference evidence="7" key="2">
    <citation type="journal article" date="2024" name="Plant">
        <title>Genomic evolution and insights into agronomic trait innovations of Sesamum species.</title>
        <authorList>
            <person name="Miao H."/>
            <person name="Wang L."/>
            <person name="Qu L."/>
            <person name="Liu H."/>
            <person name="Sun Y."/>
            <person name="Le M."/>
            <person name="Wang Q."/>
            <person name="Wei S."/>
            <person name="Zheng Y."/>
            <person name="Lin W."/>
            <person name="Duan Y."/>
            <person name="Cao H."/>
            <person name="Xiong S."/>
            <person name="Wang X."/>
            <person name="Wei L."/>
            <person name="Li C."/>
            <person name="Ma Q."/>
            <person name="Ju M."/>
            <person name="Zhao R."/>
            <person name="Li G."/>
            <person name="Mu C."/>
            <person name="Tian Q."/>
            <person name="Mei H."/>
            <person name="Zhang T."/>
            <person name="Gao T."/>
            <person name="Zhang H."/>
        </authorList>
    </citation>
    <scope>NUCLEOTIDE SEQUENCE</scope>
    <source>
        <strain evidence="7">KEN1</strain>
    </source>
</reference>
<evidence type="ECO:0000256" key="3">
    <source>
        <dbReference type="ARBA" id="ARBA00022574"/>
    </source>
</evidence>
<evidence type="ECO:0000256" key="5">
    <source>
        <dbReference type="ARBA" id="ARBA00023242"/>
    </source>
</evidence>
<gene>
    <name evidence="7" type="ORF">Slati_0057800</name>
</gene>
<dbReference type="InterPro" id="IPR001680">
    <property type="entry name" value="WD40_rpt"/>
</dbReference>
<dbReference type="InterPro" id="IPR036322">
    <property type="entry name" value="WD40_repeat_dom_sf"/>
</dbReference>
<proteinExistence type="inferred from homology"/>
<sequence length="323" mass="35607">MALSELNDDIVRSMSVGAVYSDFGGKINSLDFHRTADLLVTASDDDSVRLYDIASAKLLKTTYHKKHGADRICFTHHPSSVICSSKHNLDAHGECLRYLSMYDNRCLRYFKGHKERVVSLCMSPVNDGFMSGSLDHSVRMWDLRVNACQGILHLRGRPTVAYDQQGLVFAVAMEGGAIKLFDSRSYDKGPFDTFLVGGDTAEVCDIKFSNDGKSMLLTTTNNHVYLLDAYNGEKRSGFSMDFPNATIEATFTPDGQYVLSGSGDGNIHAWNISNEPNKVACIDSYIGVPSCLKWAPRRVMFAAAASSVLTFWIPNDAKPAPET</sequence>
<dbReference type="PROSITE" id="PS50294">
    <property type="entry name" value="WD_REPEATS_REGION"/>
    <property type="match status" value="1"/>
</dbReference>
<comment type="similarity">
    <text evidence="2">Belongs to the WD repeat SWD2 family.</text>
</comment>
<dbReference type="SUPFAM" id="SSF50978">
    <property type="entry name" value="WD40 repeat-like"/>
    <property type="match status" value="1"/>
</dbReference>
<dbReference type="PANTHER" id="PTHR19861">
    <property type="entry name" value="WD40 REPEAT PROTEIN SWD2"/>
    <property type="match status" value="1"/>
</dbReference>
<evidence type="ECO:0000256" key="1">
    <source>
        <dbReference type="ARBA" id="ARBA00004123"/>
    </source>
</evidence>
<keyword evidence="4" id="KW-0677">Repeat</keyword>
<comment type="subcellular location">
    <subcellularLocation>
        <location evidence="1">Nucleus</location>
    </subcellularLocation>
</comment>
<feature type="repeat" description="WD" evidence="6">
    <location>
        <begin position="20"/>
        <end position="61"/>
    </location>
</feature>
<dbReference type="PROSITE" id="PS00678">
    <property type="entry name" value="WD_REPEATS_1"/>
    <property type="match status" value="1"/>
</dbReference>
<accession>A0AAW2Y783</accession>
<name>A0AAW2Y783_9LAMI</name>
<dbReference type="GO" id="GO:0003682">
    <property type="term" value="F:chromatin binding"/>
    <property type="evidence" value="ECO:0007669"/>
    <property type="project" value="TreeGrafter"/>
</dbReference>
<comment type="caution">
    <text evidence="7">The sequence shown here is derived from an EMBL/GenBank/DDBJ whole genome shotgun (WGS) entry which is preliminary data.</text>
</comment>
<dbReference type="Gene3D" id="2.130.10.10">
    <property type="entry name" value="YVTN repeat-like/Quinoprotein amine dehydrogenase"/>
    <property type="match status" value="1"/>
</dbReference>
<dbReference type="PROSITE" id="PS50082">
    <property type="entry name" value="WD_REPEATS_2"/>
    <property type="match status" value="3"/>
</dbReference>
<dbReference type="Pfam" id="PF00400">
    <property type="entry name" value="WD40"/>
    <property type="match status" value="3"/>
</dbReference>
<evidence type="ECO:0000313" key="7">
    <source>
        <dbReference type="EMBL" id="KAL0461702.1"/>
    </source>
</evidence>
<dbReference type="InterPro" id="IPR019775">
    <property type="entry name" value="WD40_repeat_CS"/>
</dbReference>
<reference evidence="7" key="1">
    <citation type="submission" date="2020-06" db="EMBL/GenBank/DDBJ databases">
        <authorList>
            <person name="Li T."/>
            <person name="Hu X."/>
            <person name="Zhang T."/>
            <person name="Song X."/>
            <person name="Zhang H."/>
            <person name="Dai N."/>
            <person name="Sheng W."/>
            <person name="Hou X."/>
            <person name="Wei L."/>
        </authorList>
    </citation>
    <scope>NUCLEOTIDE SEQUENCE</scope>
    <source>
        <strain evidence="7">KEN1</strain>
        <tissue evidence="7">Leaf</tissue>
    </source>
</reference>
<evidence type="ECO:0000256" key="4">
    <source>
        <dbReference type="ARBA" id="ARBA00022737"/>
    </source>
</evidence>
<dbReference type="InterPro" id="IPR020472">
    <property type="entry name" value="WD40_PAC1"/>
</dbReference>
<organism evidence="7">
    <name type="scientific">Sesamum latifolium</name>
    <dbReference type="NCBI Taxonomy" id="2727402"/>
    <lineage>
        <taxon>Eukaryota</taxon>
        <taxon>Viridiplantae</taxon>
        <taxon>Streptophyta</taxon>
        <taxon>Embryophyta</taxon>
        <taxon>Tracheophyta</taxon>
        <taxon>Spermatophyta</taxon>
        <taxon>Magnoliopsida</taxon>
        <taxon>eudicotyledons</taxon>
        <taxon>Gunneridae</taxon>
        <taxon>Pentapetalae</taxon>
        <taxon>asterids</taxon>
        <taxon>lamiids</taxon>
        <taxon>Lamiales</taxon>
        <taxon>Pedaliaceae</taxon>
        <taxon>Sesamum</taxon>
    </lineage>
</organism>
<evidence type="ECO:0000256" key="6">
    <source>
        <dbReference type="PROSITE-ProRule" id="PRU00221"/>
    </source>
</evidence>
<keyword evidence="5" id="KW-0539">Nucleus</keyword>
<dbReference type="InterPro" id="IPR015943">
    <property type="entry name" value="WD40/YVTN_repeat-like_dom_sf"/>
</dbReference>
<dbReference type="InterPro" id="IPR037867">
    <property type="entry name" value="Swd2/WDR82"/>
</dbReference>
<dbReference type="FunFam" id="2.130.10.10:FF:000446">
    <property type="entry name" value="protein ANTHESIS POMOTING FACTOR 1 isoform X1"/>
    <property type="match status" value="1"/>
</dbReference>
<feature type="repeat" description="WD" evidence="6">
    <location>
        <begin position="251"/>
        <end position="280"/>
    </location>
</feature>
<dbReference type="SMART" id="SM00320">
    <property type="entry name" value="WD40"/>
    <property type="match status" value="4"/>
</dbReference>
<evidence type="ECO:0000256" key="2">
    <source>
        <dbReference type="ARBA" id="ARBA00005616"/>
    </source>
</evidence>
<keyword evidence="3 6" id="KW-0853">WD repeat</keyword>